<comment type="subcellular location">
    <subcellularLocation>
        <location evidence="1">Membrane</location>
    </subcellularLocation>
</comment>
<dbReference type="PROSITE" id="PS50111">
    <property type="entry name" value="CHEMOTAXIS_TRANSDUC_2"/>
    <property type="match status" value="1"/>
</dbReference>
<dbReference type="RefSeq" id="WP_184331484.1">
    <property type="nucleotide sequence ID" value="NZ_JACHHZ010000002.1"/>
</dbReference>
<dbReference type="InterPro" id="IPR024478">
    <property type="entry name" value="HlyB_4HB_MCP"/>
</dbReference>
<feature type="region of interest" description="Disordered" evidence="6">
    <location>
        <begin position="548"/>
        <end position="578"/>
    </location>
</feature>
<dbReference type="AlphaFoldDB" id="A0A841HLY0"/>
<keyword evidence="7" id="KW-0472">Membrane</keyword>
<evidence type="ECO:0000259" key="8">
    <source>
        <dbReference type="PROSITE" id="PS50111"/>
    </source>
</evidence>
<feature type="domain" description="Methyl-accepting transducer" evidence="8">
    <location>
        <begin position="291"/>
        <end position="520"/>
    </location>
</feature>
<sequence length="578" mass="62534">MSIGHRGRSFHYIDHPRAIMVHSQMKVSTRLGLGFGLVLLLLAAIAGLGIFRLAGLHTAVDTLADHRVPNLVTSYEWQTHLQDTGLKMRNILLLSDPSEIRAQLDAIHEDELKRKEAMEKLQASITLAEGKAHLQEVLDARAAYLPSEHRFLSLVESGDMASARTVLLEDARPLQIANIEALDKLIEFEAKVVEDDSKVSAEEYRSGSFMLILLSLLALVTGSVAAWLITRSLVLQLGGEPHYAAEIARSIAAGQLDVRIESRANDDSSLIATMRSMRDHLLDIVSQVRRAANSVRSGTSQLSQGNDDLSQRTQEQASALEETAASMEEMTITVKQNADNARQTAQRVTEMRSQAENGGQIVQRAVNAMTEINSSSNKIADIIGVIDEIAFQTNLLALNAAVEAARAGEQGRGFAVVASEVRNLAQRSATAAKEIKGLITESVDKVRDGSDLVDQSGKALTDIITSVRKVADIVAEITAASEEQAAGIEQVNNAVTQMDTMTQQNAALVEESTATSKSIEQQAQALVSQIAFFRTGHNDDRNRAFAAPASRAPVRIATPAPAVRRHDDLPPLARASGE</sequence>
<accession>A0A841HLY0</accession>
<comment type="caution">
    <text evidence="9">The sequence shown here is derived from an EMBL/GenBank/DDBJ whole genome shotgun (WGS) entry which is preliminary data.</text>
</comment>
<protein>
    <submittedName>
        <fullName evidence="9">Methyl-accepting chemotaxis protein</fullName>
    </submittedName>
</protein>
<feature type="transmembrane region" description="Helical" evidence="7">
    <location>
        <begin position="31"/>
        <end position="51"/>
    </location>
</feature>
<dbReference type="EMBL" id="JACHHZ010000002">
    <property type="protein sequence ID" value="MBB6093290.1"/>
    <property type="molecule type" value="Genomic_DNA"/>
</dbReference>
<dbReference type="InterPro" id="IPR051310">
    <property type="entry name" value="MCP_chemotaxis"/>
</dbReference>
<dbReference type="FunFam" id="1.10.287.950:FF:000001">
    <property type="entry name" value="Methyl-accepting chemotaxis sensory transducer"/>
    <property type="match status" value="1"/>
</dbReference>
<evidence type="ECO:0000256" key="3">
    <source>
        <dbReference type="ARBA" id="ARBA00023224"/>
    </source>
</evidence>
<dbReference type="InterPro" id="IPR004090">
    <property type="entry name" value="Chemotax_Me-accpt_rcpt"/>
</dbReference>
<feature type="compositionally biased region" description="Polar residues" evidence="6">
    <location>
        <begin position="295"/>
        <end position="317"/>
    </location>
</feature>
<dbReference type="SUPFAM" id="SSF58104">
    <property type="entry name" value="Methyl-accepting chemotaxis protein (MCP) signaling domain"/>
    <property type="match status" value="1"/>
</dbReference>
<dbReference type="CDD" id="cd19411">
    <property type="entry name" value="MCP2201-like_sensor"/>
    <property type="match status" value="1"/>
</dbReference>
<dbReference type="Gene3D" id="1.10.287.950">
    <property type="entry name" value="Methyl-accepting chemotaxis protein"/>
    <property type="match status" value="1"/>
</dbReference>
<gene>
    <name evidence="9" type="ORF">HNQ60_002168</name>
</gene>
<evidence type="ECO:0000256" key="5">
    <source>
        <dbReference type="PROSITE-ProRule" id="PRU00284"/>
    </source>
</evidence>
<feature type="transmembrane region" description="Helical" evidence="7">
    <location>
        <begin position="208"/>
        <end position="229"/>
    </location>
</feature>
<proteinExistence type="inferred from homology"/>
<dbReference type="InterPro" id="IPR004089">
    <property type="entry name" value="MCPsignal_dom"/>
</dbReference>
<reference evidence="9 10" key="1">
    <citation type="submission" date="2020-08" db="EMBL/GenBank/DDBJ databases">
        <title>Genomic Encyclopedia of Type Strains, Phase IV (KMG-IV): sequencing the most valuable type-strain genomes for metagenomic binning, comparative biology and taxonomic classification.</title>
        <authorList>
            <person name="Goeker M."/>
        </authorList>
    </citation>
    <scope>NUCLEOTIDE SEQUENCE [LARGE SCALE GENOMIC DNA]</scope>
    <source>
        <strain evidence="9 10">DSM 26723</strain>
    </source>
</reference>
<dbReference type="Proteomes" id="UP000588068">
    <property type="component" value="Unassembled WGS sequence"/>
</dbReference>
<dbReference type="Pfam" id="PF00015">
    <property type="entry name" value="MCPsignal"/>
    <property type="match status" value="1"/>
</dbReference>
<keyword evidence="7" id="KW-1133">Transmembrane helix</keyword>
<name>A0A841HLY0_9GAMM</name>
<dbReference type="GO" id="GO:0007165">
    <property type="term" value="P:signal transduction"/>
    <property type="evidence" value="ECO:0007669"/>
    <property type="project" value="UniProtKB-KW"/>
</dbReference>
<dbReference type="GO" id="GO:0006935">
    <property type="term" value="P:chemotaxis"/>
    <property type="evidence" value="ECO:0007669"/>
    <property type="project" value="InterPro"/>
</dbReference>
<keyword evidence="2" id="KW-0488">Methylation</keyword>
<dbReference type="SMART" id="SM00283">
    <property type="entry name" value="MA"/>
    <property type="match status" value="1"/>
</dbReference>
<dbReference type="PANTHER" id="PTHR43531">
    <property type="entry name" value="PROTEIN ICFG"/>
    <property type="match status" value="1"/>
</dbReference>
<evidence type="ECO:0000313" key="10">
    <source>
        <dbReference type="Proteomes" id="UP000588068"/>
    </source>
</evidence>
<keyword evidence="3 5" id="KW-0807">Transducer</keyword>
<dbReference type="PRINTS" id="PR00260">
    <property type="entry name" value="CHEMTRNSDUCR"/>
</dbReference>
<evidence type="ECO:0000256" key="2">
    <source>
        <dbReference type="ARBA" id="ARBA00022481"/>
    </source>
</evidence>
<evidence type="ECO:0000256" key="7">
    <source>
        <dbReference type="SAM" id="Phobius"/>
    </source>
</evidence>
<evidence type="ECO:0000313" key="9">
    <source>
        <dbReference type="EMBL" id="MBB6093290.1"/>
    </source>
</evidence>
<evidence type="ECO:0000256" key="1">
    <source>
        <dbReference type="ARBA" id="ARBA00004370"/>
    </source>
</evidence>
<dbReference type="GO" id="GO:0004888">
    <property type="term" value="F:transmembrane signaling receptor activity"/>
    <property type="evidence" value="ECO:0007669"/>
    <property type="project" value="InterPro"/>
</dbReference>
<dbReference type="PANTHER" id="PTHR43531:SF14">
    <property type="entry name" value="METHYL-ACCEPTING CHEMOTAXIS PROTEIN I-RELATED"/>
    <property type="match status" value="1"/>
</dbReference>
<keyword evidence="7" id="KW-0812">Transmembrane</keyword>
<comment type="similarity">
    <text evidence="4">Belongs to the methyl-accepting chemotaxis (MCP) protein family.</text>
</comment>
<dbReference type="Pfam" id="PF12729">
    <property type="entry name" value="4HB_MCP_1"/>
    <property type="match status" value="1"/>
</dbReference>
<evidence type="ECO:0000256" key="4">
    <source>
        <dbReference type="ARBA" id="ARBA00029447"/>
    </source>
</evidence>
<keyword evidence="10" id="KW-1185">Reference proteome</keyword>
<dbReference type="InterPro" id="IPR047347">
    <property type="entry name" value="YvaQ-like_sensor"/>
</dbReference>
<evidence type="ECO:0000256" key="6">
    <source>
        <dbReference type="SAM" id="MobiDB-lite"/>
    </source>
</evidence>
<dbReference type="GO" id="GO:0005886">
    <property type="term" value="C:plasma membrane"/>
    <property type="evidence" value="ECO:0007669"/>
    <property type="project" value="TreeGrafter"/>
</dbReference>
<organism evidence="9 10">
    <name type="scientific">Povalibacter uvarum</name>
    <dbReference type="NCBI Taxonomy" id="732238"/>
    <lineage>
        <taxon>Bacteria</taxon>
        <taxon>Pseudomonadati</taxon>
        <taxon>Pseudomonadota</taxon>
        <taxon>Gammaproteobacteria</taxon>
        <taxon>Steroidobacterales</taxon>
        <taxon>Steroidobacteraceae</taxon>
        <taxon>Povalibacter</taxon>
    </lineage>
</organism>
<dbReference type="CDD" id="cd11386">
    <property type="entry name" value="MCP_signal"/>
    <property type="match status" value="1"/>
</dbReference>
<feature type="region of interest" description="Disordered" evidence="6">
    <location>
        <begin position="295"/>
        <end position="319"/>
    </location>
</feature>